<reference evidence="2 3" key="2">
    <citation type="submission" date="2017-10" db="EMBL/GenBank/DDBJ databases">
        <title>Genome analyses suggest a sexual origin of heterokaryosis in a supposedly ancient asexual fungus.</title>
        <authorList>
            <person name="Corradi N."/>
            <person name="Sedzielewska K."/>
            <person name="Noel J."/>
            <person name="Charron P."/>
            <person name="Farinelli L."/>
            <person name="Marton T."/>
            <person name="Kruger M."/>
            <person name="Pelin A."/>
            <person name="Brachmann A."/>
            <person name="Corradi N."/>
        </authorList>
    </citation>
    <scope>NUCLEOTIDE SEQUENCE [LARGE SCALE GENOMIC DNA]</scope>
    <source>
        <strain evidence="2 3">A1</strain>
    </source>
</reference>
<dbReference type="EMBL" id="LLXH01004635">
    <property type="protein sequence ID" value="PKC53134.1"/>
    <property type="molecule type" value="Genomic_DNA"/>
</dbReference>
<keyword evidence="1" id="KW-0472">Membrane</keyword>
<evidence type="ECO:0000313" key="3">
    <source>
        <dbReference type="Proteomes" id="UP000232688"/>
    </source>
</evidence>
<keyword evidence="1" id="KW-1133">Transmembrane helix</keyword>
<evidence type="ECO:0000256" key="1">
    <source>
        <dbReference type="SAM" id="Phobius"/>
    </source>
</evidence>
<evidence type="ECO:0000313" key="2">
    <source>
        <dbReference type="EMBL" id="PKC53134.1"/>
    </source>
</evidence>
<comment type="caution">
    <text evidence="2">The sequence shown here is derived from an EMBL/GenBank/DDBJ whole genome shotgun (WGS) entry which is preliminary data.</text>
</comment>
<sequence>MLNSHTKNTDFILIILPSVINLITPLYSTQFMVIDHMIYMFLAPQSSVIYDKRSLDFQHSLEVEYDFWLSLEMECAVFYFQAKMNWTLNVVRLLNEPKPSRED</sequence>
<dbReference type="AlphaFoldDB" id="A0A2N0QQ04"/>
<accession>A0A2N0QQ04</accession>
<dbReference type="VEuPathDB" id="FungiDB:RhiirFUN_016824"/>
<proteinExistence type="predicted"/>
<organism evidence="2 3">
    <name type="scientific">Rhizophagus irregularis</name>
    <dbReference type="NCBI Taxonomy" id="588596"/>
    <lineage>
        <taxon>Eukaryota</taxon>
        <taxon>Fungi</taxon>
        <taxon>Fungi incertae sedis</taxon>
        <taxon>Mucoromycota</taxon>
        <taxon>Glomeromycotina</taxon>
        <taxon>Glomeromycetes</taxon>
        <taxon>Glomerales</taxon>
        <taxon>Glomeraceae</taxon>
        <taxon>Rhizophagus</taxon>
    </lineage>
</organism>
<feature type="transmembrane region" description="Helical" evidence="1">
    <location>
        <begin position="12"/>
        <end position="34"/>
    </location>
</feature>
<dbReference type="Proteomes" id="UP000232688">
    <property type="component" value="Unassembled WGS sequence"/>
</dbReference>
<keyword evidence="1" id="KW-0812">Transmembrane</keyword>
<gene>
    <name evidence="2" type="ORF">RhiirA1_543293</name>
</gene>
<reference evidence="2 3" key="1">
    <citation type="submission" date="2017-10" db="EMBL/GenBank/DDBJ databases">
        <title>Extensive intraspecific genome diversity in a model arbuscular mycorrhizal fungus.</title>
        <authorList>
            <person name="Chen E.C.H."/>
            <person name="Morin E."/>
            <person name="Baudet D."/>
            <person name="Noel J."/>
            <person name="Ndikumana S."/>
            <person name="Charron P."/>
            <person name="St-Onge C."/>
            <person name="Giorgi J."/>
            <person name="Grigoriev I.V."/>
            <person name="Roux C."/>
            <person name="Martin F.M."/>
            <person name="Corradi N."/>
        </authorList>
    </citation>
    <scope>NUCLEOTIDE SEQUENCE [LARGE SCALE GENOMIC DNA]</scope>
    <source>
        <strain evidence="2 3">A1</strain>
    </source>
</reference>
<protein>
    <submittedName>
        <fullName evidence="2">Uncharacterized protein</fullName>
    </submittedName>
</protein>
<name>A0A2N0QQ04_9GLOM</name>
<dbReference type="VEuPathDB" id="FungiDB:RhiirA1_543293"/>